<dbReference type="NCBIfam" id="TIGR01350">
    <property type="entry name" value="lipoamide_DH"/>
    <property type="match status" value="1"/>
</dbReference>
<evidence type="ECO:0000256" key="11">
    <source>
        <dbReference type="ARBA" id="ARBA00023284"/>
    </source>
</evidence>
<comment type="miscellaneous">
    <text evidence="16">The active site is a redox-active disulfide bond.</text>
</comment>
<dbReference type="GO" id="GO:0006103">
    <property type="term" value="P:2-oxoglutarate metabolic process"/>
    <property type="evidence" value="ECO:0007669"/>
    <property type="project" value="TreeGrafter"/>
</dbReference>
<dbReference type="Gene3D" id="3.50.50.60">
    <property type="entry name" value="FAD/NAD(P)-binding domain"/>
    <property type="match status" value="2"/>
</dbReference>
<dbReference type="GO" id="GO:0050660">
    <property type="term" value="F:flavin adenine dinucleotide binding"/>
    <property type="evidence" value="ECO:0007669"/>
    <property type="project" value="InterPro"/>
</dbReference>
<evidence type="ECO:0000256" key="7">
    <source>
        <dbReference type="ARBA" id="ARBA00022827"/>
    </source>
</evidence>
<dbReference type="InterPro" id="IPR036188">
    <property type="entry name" value="FAD/NAD-bd_sf"/>
</dbReference>
<dbReference type="InterPro" id="IPR023753">
    <property type="entry name" value="FAD/NAD-binding_dom"/>
</dbReference>
<dbReference type="SUPFAM" id="SSF51905">
    <property type="entry name" value="FAD/NAD(P)-binding domain"/>
    <property type="match status" value="1"/>
</dbReference>
<sequence length="466" mass="50046">MSSHYDVVVLGAGPGGYVAAIRAAQLGLSVAIVEEKYWGGVCLNVGCIPSKALLRNAELAQIFTRQAGEFGMHGEVSFDYGAAYDRSRQVADGRVKGVHFLMKKNKITEYDGRGVFKDDHSMEVTLSSGGTEEITFDNAIIATGATVKLLPGVELSENVITYETQILSRDLPRKMVIVGAGAIGMEFGYVLRSYGVDVTILEFMDRALPNEDADVSKEITKQYKKIGIPIHTSAKVETVTDNGSSVTVKYTDKSGAEQSIDADRVMMSVGFAPRLEGFGLETTGVEATDRGAIGIDDYMRTNVPHIFAIGDVTGKLQLAHVAEAQGVVAAETIADAETMPLGDYRMMPRATFCQPQVASFGLTEAQARDEGHDIKVAVFPFTANGKAHGLGEPVGFVKLIADTAYGELLGGHMIGPDVSELLPELTLAQKWDLTAAELARNVHTHPTLSEALQEAFHGLTGHMINF</sequence>
<gene>
    <name evidence="19" type="primary">lpdA</name>
    <name evidence="19" type="ORF">LJ757_13990</name>
</gene>
<evidence type="ECO:0000256" key="8">
    <source>
        <dbReference type="ARBA" id="ARBA00023002"/>
    </source>
</evidence>
<evidence type="ECO:0000256" key="13">
    <source>
        <dbReference type="PIRSR" id="PIRSR000350-2"/>
    </source>
</evidence>
<evidence type="ECO:0000256" key="10">
    <source>
        <dbReference type="ARBA" id="ARBA00023157"/>
    </source>
</evidence>
<comment type="cofactor">
    <cofactor evidence="14 16">
        <name>FAD</name>
        <dbReference type="ChEBI" id="CHEBI:57692"/>
    </cofactor>
    <text evidence="14 16">Binds 1 FAD per subunit.</text>
</comment>
<feature type="binding site" evidence="14">
    <location>
        <position position="202"/>
    </location>
    <ligand>
        <name>NAD(+)</name>
        <dbReference type="ChEBI" id="CHEBI:57540"/>
    </ligand>
</feature>
<evidence type="ECO:0000313" key="19">
    <source>
        <dbReference type="EMBL" id="MCC3298904.1"/>
    </source>
</evidence>
<accession>A0A9X1SFV7</accession>
<dbReference type="SUPFAM" id="SSF55424">
    <property type="entry name" value="FAD/NAD-linked reductases, dimerisation (C-terminal) domain"/>
    <property type="match status" value="1"/>
</dbReference>
<feature type="binding site" evidence="14">
    <location>
        <position position="270"/>
    </location>
    <ligand>
        <name>NAD(+)</name>
        <dbReference type="ChEBI" id="CHEBI:57540"/>
    </ligand>
</feature>
<evidence type="ECO:0000256" key="16">
    <source>
        <dbReference type="RuleBase" id="RU003692"/>
    </source>
</evidence>
<keyword evidence="9 14" id="KW-0520">NAD</keyword>
<dbReference type="PIRSF" id="PIRSF000350">
    <property type="entry name" value="Mercury_reductase_MerA"/>
    <property type="match status" value="1"/>
</dbReference>
<dbReference type="EC" id="1.8.1.4" evidence="3 16"/>
<dbReference type="RefSeq" id="WP_227896804.1">
    <property type="nucleotide sequence ID" value="NZ_CP099466.1"/>
</dbReference>
<comment type="caution">
    <text evidence="19">The sequence shown here is derived from an EMBL/GenBank/DDBJ whole genome shotgun (WGS) entry which is preliminary data.</text>
</comment>
<feature type="disulfide bond" description="Redox-active" evidence="15">
    <location>
        <begin position="42"/>
        <end position="47"/>
    </location>
</feature>
<dbReference type="FunFam" id="3.30.390.30:FF:000001">
    <property type="entry name" value="Dihydrolipoyl dehydrogenase"/>
    <property type="match status" value="1"/>
</dbReference>
<keyword evidence="11 16" id="KW-0676">Redox-active center</keyword>
<evidence type="ECO:0000259" key="17">
    <source>
        <dbReference type="Pfam" id="PF02852"/>
    </source>
</evidence>
<evidence type="ECO:0000256" key="15">
    <source>
        <dbReference type="PIRSR" id="PIRSR000350-4"/>
    </source>
</evidence>
<evidence type="ECO:0000256" key="3">
    <source>
        <dbReference type="ARBA" id="ARBA00012608"/>
    </source>
</evidence>
<dbReference type="InterPro" id="IPR016156">
    <property type="entry name" value="FAD/NAD-linked_Rdtase_dimer_sf"/>
</dbReference>
<dbReference type="Proteomes" id="UP001139158">
    <property type="component" value="Unassembled WGS sequence"/>
</dbReference>
<dbReference type="Pfam" id="PF07992">
    <property type="entry name" value="Pyr_redox_2"/>
    <property type="match status" value="1"/>
</dbReference>
<name>A0A9X1SFV7_9MICC</name>
<comment type="catalytic activity">
    <reaction evidence="12 16">
        <text>N(6)-[(R)-dihydrolipoyl]-L-lysyl-[protein] + NAD(+) = N(6)-[(R)-lipoyl]-L-lysyl-[protein] + NADH + H(+)</text>
        <dbReference type="Rhea" id="RHEA:15045"/>
        <dbReference type="Rhea" id="RHEA-COMP:10474"/>
        <dbReference type="Rhea" id="RHEA-COMP:10475"/>
        <dbReference type="ChEBI" id="CHEBI:15378"/>
        <dbReference type="ChEBI" id="CHEBI:57540"/>
        <dbReference type="ChEBI" id="CHEBI:57945"/>
        <dbReference type="ChEBI" id="CHEBI:83099"/>
        <dbReference type="ChEBI" id="CHEBI:83100"/>
        <dbReference type="EC" id="1.8.1.4"/>
    </reaction>
</comment>
<feature type="binding site" evidence="14">
    <location>
        <begin position="179"/>
        <end position="186"/>
    </location>
    <ligand>
        <name>NAD(+)</name>
        <dbReference type="ChEBI" id="CHEBI:57540"/>
    </ligand>
</feature>
<evidence type="ECO:0000256" key="12">
    <source>
        <dbReference type="ARBA" id="ARBA00049187"/>
    </source>
</evidence>
<protein>
    <recommendedName>
        <fullName evidence="4 16">Dihydrolipoyl dehydrogenase</fullName>
        <ecNumber evidence="3 16">1.8.1.4</ecNumber>
    </recommendedName>
</protein>
<dbReference type="EMBL" id="JAJFZV010000015">
    <property type="protein sequence ID" value="MCC3298904.1"/>
    <property type="molecule type" value="Genomic_DNA"/>
</dbReference>
<evidence type="ECO:0000256" key="2">
    <source>
        <dbReference type="ARBA" id="ARBA00007532"/>
    </source>
</evidence>
<evidence type="ECO:0000313" key="20">
    <source>
        <dbReference type="Proteomes" id="UP001139158"/>
    </source>
</evidence>
<keyword evidence="7 14" id="KW-0274">FAD</keyword>
<keyword evidence="8 16" id="KW-0560">Oxidoreductase</keyword>
<dbReference type="PANTHER" id="PTHR22912">
    <property type="entry name" value="DISULFIDE OXIDOREDUCTASE"/>
    <property type="match status" value="1"/>
</dbReference>
<proteinExistence type="inferred from homology"/>
<keyword evidence="5" id="KW-0963">Cytoplasm</keyword>
<feature type="binding site" evidence="14">
    <location>
        <position position="51"/>
    </location>
    <ligand>
        <name>FAD</name>
        <dbReference type="ChEBI" id="CHEBI:57692"/>
    </ligand>
</feature>
<dbReference type="InterPro" id="IPR006258">
    <property type="entry name" value="Lipoamide_DH"/>
</dbReference>
<dbReference type="PRINTS" id="PR00411">
    <property type="entry name" value="PNDRDTASEI"/>
</dbReference>
<dbReference type="PANTHER" id="PTHR22912:SF217">
    <property type="entry name" value="DIHYDROLIPOYL DEHYDROGENASE"/>
    <property type="match status" value="1"/>
</dbReference>
<comment type="similarity">
    <text evidence="2 16">Belongs to the class-I pyridine nucleotide-disulfide oxidoreductase family.</text>
</comment>
<dbReference type="InterPro" id="IPR001100">
    <property type="entry name" value="Pyr_nuc-diS_OxRdtase"/>
</dbReference>
<evidence type="ECO:0000256" key="4">
    <source>
        <dbReference type="ARBA" id="ARBA00016961"/>
    </source>
</evidence>
<feature type="binding site" evidence="14">
    <location>
        <position position="114"/>
    </location>
    <ligand>
        <name>FAD</name>
        <dbReference type="ChEBI" id="CHEBI:57692"/>
    </ligand>
</feature>
<dbReference type="InterPro" id="IPR004099">
    <property type="entry name" value="Pyr_nucl-diS_OxRdtase_dimer"/>
</dbReference>
<feature type="domain" description="Pyridine nucleotide-disulphide oxidoreductase dimerisation" evidence="17">
    <location>
        <begin position="347"/>
        <end position="455"/>
    </location>
</feature>
<organism evidence="19 20">
    <name type="scientific">Arthrobacter caoxuetaonis</name>
    <dbReference type="NCBI Taxonomy" id="2886935"/>
    <lineage>
        <taxon>Bacteria</taxon>
        <taxon>Bacillati</taxon>
        <taxon>Actinomycetota</taxon>
        <taxon>Actinomycetes</taxon>
        <taxon>Micrococcales</taxon>
        <taxon>Micrococcaceae</taxon>
        <taxon>Arthrobacter</taxon>
    </lineage>
</organism>
<feature type="active site" description="Proton acceptor" evidence="13">
    <location>
        <position position="445"/>
    </location>
</feature>
<feature type="binding site" evidence="14">
    <location>
        <position position="311"/>
    </location>
    <ligand>
        <name>FAD</name>
        <dbReference type="ChEBI" id="CHEBI:57692"/>
    </ligand>
</feature>
<dbReference type="InterPro" id="IPR050151">
    <property type="entry name" value="Class-I_Pyr_Nuc-Dis_Oxidored"/>
</dbReference>
<keyword evidence="20" id="KW-1185">Reference proteome</keyword>
<evidence type="ECO:0000256" key="14">
    <source>
        <dbReference type="PIRSR" id="PIRSR000350-3"/>
    </source>
</evidence>
<evidence type="ECO:0000256" key="5">
    <source>
        <dbReference type="ARBA" id="ARBA00022490"/>
    </source>
</evidence>
<keyword evidence="10" id="KW-1015">Disulfide bond</keyword>
<reference evidence="19" key="1">
    <citation type="submission" date="2021-10" db="EMBL/GenBank/DDBJ databases">
        <title>Novel species in genus Arthrobacter.</title>
        <authorList>
            <person name="Liu Y."/>
        </authorList>
    </citation>
    <scope>NUCLEOTIDE SEQUENCE</scope>
    <source>
        <strain evidence="19">Zg-Y453</strain>
    </source>
</reference>
<dbReference type="GO" id="GO:0005737">
    <property type="term" value="C:cytoplasm"/>
    <property type="evidence" value="ECO:0007669"/>
    <property type="project" value="UniProtKB-SubCell"/>
</dbReference>
<comment type="subcellular location">
    <subcellularLocation>
        <location evidence="1">Cytoplasm</location>
    </subcellularLocation>
</comment>
<evidence type="ECO:0000259" key="18">
    <source>
        <dbReference type="Pfam" id="PF07992"/>
    </source>
</evidence>
<feature type="domain" description="FAD/NAD(P)-binding" evidence="18">
    <location>
        <begin position="5"/>
        <end position="326"/>
    </location>
</feature>
<dbReference type="AlphaFoldDB" id="A0A9X1SFV7"/>
<dbReference type="InterPro" id="IPR012999">
    <property type="entry name" value="Pyr_OxRdtase_I_AS"/>
</dbReference>
<keyword evidence="6 16" id="KW-0285">Flavoprotein</keyword>
<evidence type="ECO:0000256" key="6">
    <source>
        <dbReference type="ARBA" id="ARBA00022630"/>
    </source>
</evidence>
<evidence type="ECO:0000256" key="9">
    <source>
        <dbReference type="ARBA" id="ARBA00023027"/>
    </source>
</evidence>
<dbReference type="PRINTS" id="PR00368">
    <property type="entry name" value="FADPNR"/>
</dbReference>
<dbReference type="Pfam" id="PF02852">
    <property type="entry name" value="Pyr_redox_dim"/>
    <property type="match status" value="1"/>
</dbReference>
<dbReference type="Gene3D" id="3.30.390.30">
    <property type="match status" value="1"/>
</dbReference>
<dbReference type="PROSITE" id="PS00076">
    <property type="entry name" value="PYRIDINE_REDOX_1"/>
    <property type="match status" value="1"/>
</dbReference>
<keyword evidence="14" id="KW-0547">Nucleotide-binding</keyword>
<evidence type="ECO:0000256" key="1">
    <source>
        <dbReference type="ARBA" id="ARBA00004496"/>
    </source>
</evidence>
<dbReference type="GO" id="GO:0004148">
    <property type="term" value="F:dihydrolipoyl dehydrogenase (NADH) activity"/>
    <property type="evidence" value="ECO:0007669"/>
    <property type="project" value="UniProtKB-EC"/>
</dbReference>